<dbReference type="Proteomes" id="UP000534930">
    <property type="component" value="Unassembled WGS sequence"/>
</dbReference>
<feature type="region of interest" description="Disordered" evidence="1">
    <location>
        <begin position="291"/>
        <end position="331"/>
    </location>
</feature>
<sequence length="624" mass="67794">KETPGVKTPTDAAHDSYDSTLVAEDPCALLQEDGCLPDVDHHYKAATLLLRTEPSPVNLEEHHSAKVLYSADESANELKVHQQSTSAEVPALPELQQLEGEAVSPDISAVDLFVSGVETVGTDIVPDVALSSSVNSVNPNIKAQEKRDPLFTGKEELCFGTTGNHSNDPVSDTALSTPQVAVADSESCADIKTVAVLRPEKSSVAKNDKETCEIMEFQLFKDNVEKKIDTAASVSKAVCVVPCSKLELCFKAETVPVSKVNQGSLHANTSSISEKLSIGCLASSSLAGLKSNVSSDADSKEYQTGSTASHRKTAECSQSSDENVKSPLKTASTKPVRFTIAPAWQRSLSGGSNSKEDSYSRSSPTSHVRPEFFEGMTKEHTGFDAVVQESAKTNSDRFDRDCRDRDLHLNSFMEWADLETQNLESPFGVRLRRTSSLLKYQNESRIEPPKLIPTAFPIASFDSVKEDQKLMGTGKPSPGLSVSTKSVVKKLDLLEDKNPPKARAEEVAKKQNAHKPSAWVSMAKLKQKGFQDHPLAKEHKDEDKALTIVDQEEVEYQVMLYGCESCPSKAGLISQEASVVPAIEKEARHSSNLPMTPCSPAEPPWLSLAKKKAKAWSEMPQIVQ</sequence>
<dbReference type="EMBL" id="VWZQ01004941">
    <property type="protein sequence ID" value="NXH28136.1"/>
    <property type="molecule type" value="Genomic_DNA"/>
</dbReference>
<organism evidence="2 3">
    <name type="scientific">Myiagra hebetior</name>
    <dbReference type="NCBI Taxonomy" id="381031"/>
    <lineage>
        <taxon>Eukaryota</taxon>
        <taxon>Metazoa</taxon>
        <taxon>Chordata</taxon>
        <taxon>Craniata</taxon>
        <taxon>Vertebrata</taxon>
        <taxon>Euteleostomi</taxon>
        <taxon>Archelosauria</taxon>
        <taxon>Archosauria</taxon>
        <taxon>Dinosauria</taxon>
        <taxon>Saurischia</taxon>
        <taxon>Theropoda</taxon>
        <taxon>Coelurosauria</taxon>
        <taxon>Aves</taxon>
        <taxon>Neognathae</taxon>
        <taxon>Neoaves</taxon>
        <taxon>Telluraves</taxon>
        <taxon>Australaves</taxon>
        <taxon>Passeriformes</taxon>
        <taxon>Corvoidea</taxon>
        <taxon>Monarchidae</taxon>
        <taxon>Myiagra</taxon>
    </lineage>
</organism>
<evidence type="ECO:0000313" key="3">
    <source>
        <dbReference type="Proteomes" id="UP000534930"/>
    </source>
</evidence>
<evidence type="ECO:0000256" key="1">
    <source>
        <dbReference type="SAM" id="MobiDB-lite"/>
    </source>
</evidence>
<accession>A0A7K9IQZ9</accession>
<proteinExistence type="predicted"/>
<reference evidence="2 3" key="1">
    <citation type="submission" date="2019-09" db="EMBL/GenBank/DDBJ databases">
        <title>Bird 10,000 Genomes (B10K) Project - Family phase.</title>
        <authorList>
            <person name="Zhang G."/>
        </authorList>
    </citation>
    <scope>NUCLEOTIDE SEQUENCE [LARGE SCALE GENOMIC DNA]</scope>
    <source>
        <strain evidence="2">B10K-DU-001-33</strain>
        <tissue evidence="2">Muscle</tissue>
    </source>
</reference>
<keyword evidence="3" id="KW-1185">Reference proteome</keyword>
<comment type="caution">
    <text evidence="2">The sequence shown here is derived from an EMBL/GenBank/DDBJ whole genome shotgun (WGS) entry which is preliminary data.</text>
</comment>
<dbReference type="PANTHER" id="PTHR47743">
    <property type="entry name" value="KIAA1210 / KIAA1211 FAMILY MEMBER"/>
    <property type="match status" value="1"/>
</dbReference>
<dbReference type="InterPro" id="IPR026713">
    <property type="entry name" value="CRACD-like"/>
</dbReference>
<protein>
    <submittedName>
        <fullName evidence="2">K1210 protein</fullName>
    </submittedName>
</protein>
<name>A0A7K9IQZ9_9CORV</name>
<feature type="region of interest" description="Disordered" evidence="1">
    <location>
        <begin position="347"/>
        <end position="368"/>
    </location>
</feature>
<feature type="non-terminal residue" evidence="2">
    <location>
        <position position="1"/>
    </location>
</feature>
<evidence type="ECO:0000313" key="2">
    <source>
        <dbReference type="EMBL" id="NXH28136.1"/>
    </source>
</evidence>
<dbReference type="PANTHER" id="PTHR47743:SF2">
    <property type="entry name" value="ACROSOMAL PROTEIN KIAA1210"/>
    <property type="match status" value="1"/>
</dbReference>
<dbReference type="AlphaFoldDB" id="A0A7K9IQZ9"/>
<gene>
    <name evidence="2" type="ORF">MYIHEB_R11818</name>
</gene>
<feature type="compositionally biased region" description="Polar residues" evidence="1">
    <location>
        <begin position="291"/>
        <end position="308"/>
    </location>
</feature>
<feature type="non-terminal residue" evidence="2">
    <location>
        <position position="624"/>
    </location>
</feature>